<reference evidence="1 2" key="1">
    <citation type="journal article" date="2010" name="Nature">
        <title>Genome sequencing and analysis of the model grass Brachypodium distachyon.</title>
        <authorList>
            <consortium name="International Brachypodium Initiative"/>
        </authorList>
    </citation>
    <scope>NUCLEOTIDE SEQUENCE [LARGE SCALE GENOMIC DNA]</scope>
    <source>
        <strain evidence="1 2">Bd21</strain>
    </source>
</reference>
<dbReference type="EMBL" id="CM000884">
    <property type="protein sequence ID" value="PNT61403.1"/>
    <property type="molecule type" value="Genomic_DNA"/>
</dbReference>
<evidence type="ECO:0000313" key="2">
    <source>
        <dbReference type="EnsemblPlants" id="PNT61403"/>
    </source>
</evidence>
<keyword evidence="3" id="KW-1185">Reference proteome</keyword>
<organism evidence="1">
    <name type="scientific">Brachypodium distachyon</name>
    <name type="common">Purple false brome</name>
    <name type="synonym">Trachynia distachya</name>
    <dbReference type="NCBI Taxonomy" id="15368"/>
    <lineage>
        <taxon>Eukaryota</taxon>
        <taxon>Viridiplantae</taxon>
        <taxon>Streptophyta</taxon>
        <taxon>Embryophyta</taxon>
        <taxon>Tracheophyta</taxon>
        <taxon>Spermatophyta</taxon>
        <taxon>Magnoliopsida</taxon>
        <taxon>Liliopsida</taxon>
        <taxon>Poales</taxon>
        <taxon>Poaceae</taxon>
        <taxon>BOP clade</taxon>
        <taxon>Pooideae</taxon>
        <taxon>Stipodae</taxon>
        <taxon>Brachypodieae</taxon>
        <taxon>Brachypodium</taxon>
    </lineage>
</organism>
<gene>
    <name evidence="1" type="ORF">BRADI_5g14843v3</name>
</gene>
<evidence type="ECO:0000313" key="3">
    <source>
        <dbReference type="Proteomes" id="UP000008810"/>
    </source>
</evidence>
<sequence>MRVSADCWPPGRARGTWAVVLRGTCGLLAQIRWAQIGNFGTRTCCWSDPIRSSGDEFPAIDPDAAAANR</sequence>
<dbReference type="AlphaFoldDB" id="A0A2K2CH93"/>
<dbReference type="EnsemblPlants" id="PNT61403">
    <property type="protein sequence ID" value="PNT61403"/>
    <property type="gene ID" value="BRADI_5g14843v3"/>
</dbReference>
<dbReference type="Gramene" id="PNT61403">
    <property type="protein sequence ID" value="PNT61403"/>
    <property type="gene ID" value="BRADI_5g14843v3"/>
</dbReference>
<reference evidence="1" key="2">
    <citation type="submission" date="2017-06" db="EMBL/GenBank/DDBJ databases">
        <title>WGS assembly of Brachypodium distachyon.</title>
        <authorList>
            <consortium name="The International Brachypodium Initiative"/>
            <person name="Lucas S."/>
            <person name="Harmon-Smith M."/>
            <person name="Lail K."/>
            <person name="Tice H."/>
            <person name="Grimwood J."/>
            <person name="Bruce D."/>
            <person name="Barry K."/>
            <person name="Shu S."/>
            <person name="Lindquist E."/>
            <person name="Wang M."/>
            <person name="Pitluck S."/>
            <person name="Vogel J.P."/>
            <person name="Garvin D.F."/>
            <person name="Mockler T.C."/>
            <person name="Schmutz J."/>
            <person name="Rokhsar D."/>
            <person name="Bevan M.W."/>
        </authorList>
    </citation>
    <scope>NUCLEOTIDE SEQUENCE</scope>
    <source>
        <strain evidence="1">Bd21</strain>
    </source>
</reference>
<dbReference type="Proteomes" id="UP000008810">
    <property type="component" value="Chromosome 5"/>
</dbReference>
<name>A0A2K2CH93_BRADI</name>
<reference evidence="2" key="3">
    <citation type="submission" date="2018-08" db="UniProtKB">
        <authorList>
            <consortium name="EnsemblPlants"/>
        </authorList>
    </citation>
    <scope>IDENTIFICATION</scope>
    <source>
        <strain evidence="2">cv. Bd21</strain>
    </source>
</reference>
<evidence type="ECO:0000313" key="1">
    <source>
        <dbReference type="EMBL" id="PNT61403.1"/>
    </source>
</evidence>
<accession>A0A2K2CH93</accession>
<proteinExistence type="predicted"/>
<protein>
    <submittedName>
        <fullName evidence="1 2">Uncharacterized protein</fullName>
    </submittedName>
</protein>
<dbReference type="InParanoid" id="A0A2K2CH93"/>